<dbReference type="KEGG" id="mfc:BRM9_0970"/>
<gene>
    <name evidence="2" type="ORF">BRM9_0970</name>
    <name evidence="3" type="ORF">MB9_2024</name>
</gene>
<organism evidence="2 4">
    <name type="scientific">Methanobacterium formicicum</name>
    <dbReference type="NCBI Taxonomy" id="2162"/>
    <lineage>
        <taxon>Archaea</taxon>
        <taxon>Methanobacteriati</taxon>
        <taxon>Methanobacteriota</taxon>
        <taxon>Methanomada group</taxon>
        <taxon>Methanobacteria</taxon>
        <taxon>Methanobacteriales</taxon>
        <taxon>Methanobacteriaceae</taxon>
        <taxon>Methanobacterium</taxon>
    </lineage>
</organism>
<feature type="domain" description="Histone deacetylase" evidence="1">
    <location>
        <begin position="18"/>
        <end position="307"/>
    </location>
</feature>
<dbReference type="AlphaFoldDB" id="A0A089ZCK7"/>
<dbReference type="STRING" id="2162.BRM9_0970"/>
<dbReference type="GO" id="GO:0004407">
    <property type="term" value="F:histone deacetylase activity"/>
    <property type="evidence" value="ECO:0007669"/>
    <property type="project" value="TreeGrafter"/>
</dbReference>
<dbReference type="EMBL" id="CP006933">
    <property type="protein sequence ID" value="AIS31787.1"/>
    <property type="molecule type" value="Genomic_DNA"/>
</dbReference>
<accession>A0A089ZCK7</accession>
<name>A0A089ZCK7_METFO</name>
<dbReference type="EMBL" id="LN734822">
    <property type="protein sequence ID" value="CEL25651.1"/>
    <property type="molecule type" value="Genomic_DNA"/>
</dbReference>
<dbReference type="GeneID" id="26740257"/>
<evidence type="ECO:0000259" key="1">
    <source>
        <dbReference type="Pfam" id="PF00850"/>
    </source>
</evidence>
<dbReference type="InterPro" id="IPR037138">
    <property type="entry name" value="His_deacetylse_dom_sf"/>
</dbReference>
<evidence type="ECO:0000313" key="5">
    <source>
        <dbReference type="Proteomes" id="UP000062768"/>
    </source>
</evidence>
<dbReference type="InterPro" id="IPR000286">
    <property type="entry name" value="HDACs"/>
</dbReference>
<dbReference type="Proteomes" id="UP000029661">
    <property type="component" value="Chromosome"/>
</dbReference>
<dbReference type="Proteomes" id="UP000062768">
    <property type="component" value="Chromosome I"/>
</dbReference>
<protein>
    <submittedName>
        <fullName evidence="2">Histone deacetylase family protein</fullName>
    </submittedName>
</protein>
<dbReference type="PATRIC" id="fig|2162.10.peg.2102"/>
<evidence type="ECO:0000313" key="4">
    <source>
        <dbReference type="Proteomes" id="UP000029661"/>
    </source>
</evidence>
<dbReference type="PRINTS" id="PR01270">
    <property type="entry name" value="HDASUPER"/>
</dbReference>
<reference evidence="3" key="2">
    <citation type="submission" date="2014-09" db="EMBL/GenBank/DDBJ databases">
        <authorList>
            <person name="Bishop-Lilly K.A."/>
            <person name="Broomall S.M."/>
            <person name="Chain P.S."/>
            <person name="Chertkov O."/>
            <person name="Coyne S.R."/>
            <person name="Daligault H.E."/>
            <person name="Davenport K.W."/>
            <person name="Erkkila T."/>
            <person name="Frey K.G."/>
            <person name="Gibbons H.S."/>
            <person name="Gu W."/>
            <person name="Jaissle J."/>
            <person name="Johnson S.L."/>
            <person name="Koroleva G.I."/>
            <person name="Ladner J.T."/>
            <person name="Lo C.-C."/>
            <person name="Minogue T.D."/>
            <person name="Munk C."/>
            <person name="Palacios G.F."/>
            <person name="Redden C.L."/>
            <person name="Rosenzweig C.N."/>
            <person name="Scholz M.B."/>
            <person name="Teshima H."/>
            <person name="Xu Y."/>
        </authorList>
    </citation>
    <scope>NUCLEOTIDE SEQUENCE</scope>
    <source>
        <strain evidence="3">Mb9</strain>
    </source>
</reference>
<evidence type="ECO:0000313" key="3">
    <source>
        <dbReference type="EMBL" id="CEL25651.1"/>
    </source>
</evidence>
<dbReference type="CDD" id="cd09992">
    <property type="entry name" value="HDAC_classII"/>
    <property type="match status" value="1"/>
</dbReference>
<proteinExistence type="predicted"/>
<dbReference type="Pfam" id="PF00850">
    <property type="entry name" value="Hist_deacetyl"/>
    <property type="match status" value="1"/>
</dbReference>
<dbReference type="PANTHER" id="PTHR10625:SF10">
    <property type="entry name" value="HISTONE DEACETYLASE HDAC1"/>
    <property type="match status" value="1"/>
</dbReference>
<dbReference type="OrthoDB" id="147549at2157"/>
<dbReference type="SUPFAM" id="SSF52768">
    <property type="entry name" value="Arginase/deacetylase"/>
    <property type="match status" value="1"/>
</dbReference>
<dbReference type="GO" id="GO:0040029">
    <property type="term" value="P:epigenetic regulation of gene expression"/>
    <property type="evidence" value="ECO:0007669"/>
    <property type="project" value="TreeGrafter"/>
</dbReference>
<dbReference type="InterPro" id="IPR023696">
    <property type="entry name" value="Ureohydrolase_dom_sf"/>
</dbReference>
<dbReference type="InterPro" id="IPR023801">
    <property type="entry name" value="His_deacetylse_dom"/>
</dbReference>
<dbReference type="RefSeq" id="WP_048085017.1">
    <property type="nucleotide sequence ID" value="NZ_CP006933.1"/>
</dbReference>
<dbReference type="Gene3D" id="3.40.800.20">
    <property type="entry name" value="Histone deacetylase domain"/>
    <property type="match status" value="1"/>
</dbReference>
<sequence length="347" mass="39206">MISLVYSPDYALHQTGTHPENQGRLDIMMEYLTREFGELTPEGGEIDIHPPTPASEEDLRQVHTPSHLEHLKNFAENGGGYLDYDTYESPQSYEIAKIAAGGAITACELVLGGHDFSYSLARPPGHHATSDKAMGFCLINNLAVALEYLRKNHDLEKFLILDFDAHYGNGTAEIFYQDPHVLYISIHQDPHTIFPGKGFVEETGMGLGQGFNLNLPVSPGSGTSDYIYLLEKIMEPVIKQFQADFYFLDVGFDSHQEDPLSHLQLDDDFYPWIASYMRELASQMVLILEGGYSRDAMARSNLKMINVLRNKISPEEEWQPPGKLVVKEETKALFKEVQNRFSPYFTF</sequence>
<reference evidence="2" key="1">
    <citation type="submission" date="2013-12" db="EMBL/GenBank/DDBJ databases">
        <title>The complete genome sequence of Methanobacterium sp. BRM9.</title>
        <authorList>
            <consortium name="Pastoral Greenhouse Gas Research Consortium"/>
            <person name="Kelly W.J."/>
            <person name="Leahy S.C."/>
            <person name="Perry R."/>
            <person name="Li D."/>
            <person name="Altermann E."/>
            <person name="Lambie S.C."/>
            <person name="Attwood G.T."/>
        </authorList>
    </citation>
    <scope>NUCLEOTIDE SEQUENCE [LARGE SCALE GENOMIC DNA]</scope>
    <source>
        <strain evidence="2">BRM9</strain>
    </source>
</reference>
<dbReference type="PANTHER" id="PTHR10625">
    <property type="entry name" value="HISTONE DEACETYLASE HDAC1-RELATED"/>
    <property type="match status" value="1"/>
</dbReference>
<evidence type="ECO:0000313" key="2">
    <source>
        <dbReference type="EMBL" id="AIS31787.1"/>
    </source>
</evidence>
<keyword evidence="5" id="KW-1185">Reference proteome</keyword>